<organism evidence="1 2">
    <name type="scientific">Streptomyces himastatinicus ATCC 53653</name>
    <dbReference type="NCBI Taxonomy" id="457427"/>
    <lineage>
        <taxon>Bacteria</taxon>
        <taxon>Bacillati</taxon>
        <taxon>Actinomycetota</taxon>
        <taxon>Actinomycetes</taxon>
        <taxon>Kitasatosporales</taxon>
        <taxon>Streptomycetaceae</taxon>
        <taxon>Streptomyces</taxon>
        <taxon>Streptomyces violaceusniger group</taxon>
    </lineage>
</organism>
<sequence length="166" mass="18414">MEGKIVHHVEDTVTVAAPVDTVWNVLHDVRSHDRVFGPIHEVVVLESSASHQLVQLTVEVNTGVVHTWVTRRDIDSEARVIAFRQVRDLAPLVSHMGGEWRAFPLGPDRTQLVLTQDYAAREAVNGLVAEKFTPEETEKVLHGVAQRNAVTELESVKAECESRVAA</sequence>
<dbReference type="OrthoDB" id="3419705at2"/>
<dbReference type="Proteomes" id="UP000003963">
    <property type="component" value="Unassembled WGS sequence"/>
</dbReference>
<name>D9W8F0_9ACTN</name>
<dbReference type="SUPFAM" id="SSF55961">
    <property type="entry name" value="Bet v1-like"/>
    <property type="match status" value="1"/>
</dbReference>
<gene>
    <name evidence="1" type="ORF">SSOG_02371</name>
</gene>
<dbReference type="Gene3D" id="3.30.530.20">
    <property type="match status" value="1"/>
</dbReference>
<dbReference type="InterPro" id="IPR019587">
    <property type="entry name" value="Polyketide_cyclase/dehydratase"/>
</dbReference>
<evidence type="ECO:0000313" key="2">
    <source>
        <dbReference type="Proteomes" id="UP000003963"/>
    </source>
</evidence>
<dbReference type="InterPro" id="IPR023393">
    <property type="entry name" value="START-like_dom_sf"/>
</dbReference>
<protein>
    <submittedName>
        <fullName evidence="1">Polyketide cyclase/dehydrase superfamily protein</fullName>
    </submittedName>
</protein>
<dbReference type="EMBL" id="GG657754">
    <property type="protein sequence ID" value="EFL22657.1"/>
    <property type="molecule type" value="Genomic_DNA"/>
</dbReference>
<dbReference type="HOGENOM" id="CLU_1692547_0_0_11"/>
<dbReference type="Pfam" id="PF10604">
    <property type="entry name" value="Polyketide_cyc2"/>
    <property type="match status" value="1"/>
</dbReference>
<accession>D9W8F0</accession>
<keyword evidence="2" id="KW-1185">Reference proteome</keyword>
<proteinExistence type="predicted"/>
<dbReference type="STRING" id="457427.SSOG_02371"/>
<reference evidence="1 2" key="1">
    <citation type="submission" date="2009-02" db="EMBL/GenBank/DDBJ databases">
        <title>Annotation of Streptomyces hygroscopicus strain ATCC 53653.</title>
        <authorList>
            <consortium name="The Broad Institute Genome Sequencing Platform"/>
            <consortium name="Broad Institute Microbial Sequencing Center"/>
            <person name="Fischbach M."/>
            <person name="Godfrey P."/>
            <person name="Ward D."/>
            <person name="Young S."/>
            <person name="Zeng Q."/>
            <person name="Koehrsen M."/>
            <person name="Alvarado L."/>
            <person name="Berlin A.M."/>
            <person name="Bochicchio J."/>
            <person name="Borenstein D."/>
            <person name="Chapman S.B."/>
            <person name="Chen Z."/>
            <person name="Engels R."/>
            <person name="Freedman E."/>
            <person name="Gellesch M."/>
            <person name="Goldberg J."/>
            <person name="Griggs A."/>
            <person name="Gujja S."/>
            <person name="Heilman E.R."/>
            <person name="Heiman D.I."/>
            <person name="Hepburn T.A."/>
            <person name="Howarth C."/>
            <person name="Jen D."/>
            <person name="Larson L."/>
            <person name="Lewis B."/>
            <person name="Mehta T."/>
            <person name="Park D."/>
            <person name="Pearson M."/>
            <person name="Richards J."/>
            <person name="Roberts A."/>
            <person name="Saif S."/>
            <person name="Shea T.D."/>
            <person name="Shenoy N."/>
            <person name="Sisk P."/>
            <person name="Stolte C."/>
            <person name="Sykes S.N."/>
            <person name="Thomson T."/>
            <person name="Walk T."/>
            <person name="White J."/>
            <person name="Yandava C."/>
            <person name="Straight P."/>
            <person name="Clardy J."/>
            <person name="Hung D."/>
            <person name="Kolter R."/>
            <person name="Mekalanos J."/>
            <person name="Walker S."/>
            <person name="Walsh C.T."/>
            <person name="Wieland-Brown L.C."/>
            <person name="Haas B."/>
            <person name="Nusbaum C."/>
            <person name="Birren B."/>
        </authorList>
    </citation>
    <scope>NUCLEOTIDE SEQUENCE [LARGE SCALE GENOMIC DNA]</scope>
    <source>
        <strain evidence="1 2">ATCC 53653</strain>
    </source>
</reference>
<dbReference type="AlphaFoldDB" id="D9W8F0"/>
<evidence type="ECO:0000313" key="1">
    <source>
        <dbReference type="EMBL" id="EFL22657.1"/>
    </source>
</evidence>